<dbReference type="PANTHER" id="PTHR31531:SF2">
    <property type="entry name" value="E3 UBIQUITIN-PROTEIN LIGASE E3D"/>
    <property type="match status" value="1"/>
</dbReference>
<dbReference type="GO" id="GO:0000209">
    <property type="term" value="P:protein polyubiquitination"/>
    <property type="evidence" value="ECO:0007669"/>
    <property type="project" value="TreeGrafter"/>
</dbReference>
<dbReference type="Proteomes" id="UP001143981">
    <property type="component" value="Unassembled WGS sequence"/>
</dbReference>
<accession>A0A9W7YH33</accession>
<proteinExistence type="predicted"/>
<dbReference type="GO" id="GO:0030332">
    <property type="term" value="F:cyclin binding"/>
    <property type="evidence" value="ECO:0007669"/>
    <property type="project" value="TreeGrafter"/>
</dbReference>
<dbReference type="GO" id="GO:0005829">
    <property type="term" value="C:cytosol"/>
    <property type="evidence" value="ECO:0007669"/>
    <property type="project" value="TreeGrafter"/>
</dbReference>
<dbReference type="GO" id="GO:0061630">
    <property type="term" value="F:ubiquitin protein ligase activity"/>
    <property type="evidence" value="ECO:0007669"/>
    <property type="project" value="TreeGrafter"/>
</dbReference>
<protein>
    <recommendedName>
        <fullName evidence="3">Ubiquitin-conjugating enzyme E2-binding protein</fullName>
    </recommendedName>
</protein>
<evidence type="ECO:0000313" key="1">
    <source>
        <dbReference type="EMBL" id="KAJ1734392.1"/>
    </source>
</evidence>
<dbReference type="GO" id="GO:0031624">
    <property type="term" value="F:ubiquitin conjugating enzyme binding"/>
    <property type="evidence" value="ECO:0007669"/>
    <property type="project" value="TreeGrafter"/>
</dbReference>
<dbReference type="GO" id="GO:0005634">
    <property type="term" value="C:nucleus"/>
    <property type="evidence" value="ECO:0007669"/>
    <property type="project" value="TreeGrafter"/>
</dbReference>
<evidence type="ECO:0008006" key="3">
    <source>
        <dbReference type="Google" id="ProtNLM"/>
    </source>
</evidence>
<dbReference type="EMBL" id="JANBOI010000077">
    <property type="protein sequence ID" value="KAJ1734392.1"/>
    <property type="molecule type" value="Genomic_DNA"/>
</dbReference>
<dbReference type="PANTHER" id="PTHR31531">
    <property type="entry name" value="E3 UBIQUITIN-PROTEIN LIGASE E3D FAMILY MEMBER"/>
    <property type="match status" value="1"/>
</dbReference>
<dbReference type="OrthoDB" id="66510at2759"/>
<comment type="caution">
    <text evidence="1">The sequence shown here is derived from an EMBL/GenBank/DDBJ whole genome shotgun (WGS) entry which is preliminary data.</text>
</comment>
<sequence length="405" mass="43505">MSALYIEVLDNLQVVDIYAKLGADGDAAADNGVQLAGEADVKVGSHAPIKLPVTVYPQKATTVVLPPSGGDAAARWVRTRVPIDHCSRKARLDAMPQAIARIDRPATAASIGALEDVWCQACGASLVVDAMKRADSPCNIRDLPSAHWNEMVDCWLCHPEEDSLNVNPELMFSFEPEKGPAPAAPAPDSQPGTGVHMWVGNMFVLVPVPCTRGLSAKLVALDDKDRFDNAFSPLQCDSCASVVGEAGRVGRRQTAKMYLHRIGLRNAESTIEVSLSQAICSELLSHAGAHAVYKYVLEGRVSCRPAALVHLVGWNAEIMASSMAATGGPHGAPAFERCVKVLFLGPRDAGFESMSKQWLDDEAVELVSLLDEDCALLLELLEANSRRVPPQLRTMSGMTRSFLTL</sequence>
<gene>
    <name evidence="1" type="ORF">LPJ61_001087</name>
</gene>
<dbReference type="InterPro" id="IPR019193">
    <property type="entry name" value="UBQ-conj_enz_E2-bd_prot"/>
</dbReference>
<dbReference type="Pfam" id="PF09814">
    <property type="entry name" value="HECT_2"/>
    <property type="match status" value="1"/>
</dbReference>
<dbReference type="GO" id="GO:0000151">
    <property type="term" value="C:ubiquitin ligase complex"/>
    <property type="evidence" value="ECO:0007669"/>
    <property type="project" value="TreeGrafter"/>
</dbReference>
<name>A0A9W7YH33_9FUNG</name>
<organism evidence="1 2">
    <name type="scientific">Coemansia biformis</name>
    <dbReference type="NCBI Taxonomy" id="1286918"/>
    <lineage>
        <taxon>Eukaryota</taxon>
        <taxon>Fungi</taxon>
        <taxon>Fungi incertae sedis</taxon>
        <taxon>Zoopagomycota</taxon>
        <taxon>Kickxellomycotina</taxon>
        <taxon>Kickxellomycetes</taxon>
        <taxon>Kickxellales</taxon>
        <taxon>Kickxellaceae</taxon>
        <taxon>Coemansia</taxon>
    </lineage>
</organism>
<evidence type="ECO:0000313" key="2">
    <source>
        <dbReference type="Proteomes" id="UP001143981"/>
    </source>
</evidence>
<dbReference type="GO" id="GO:0051865">
    <property type="term" value="P:protein autoubiquitination"/>
    <property type="evidence" value="ECO:0007669"/>
    <property type="project" value="TreeGrafter"/>
</dbReference>
<dbReference type="GO" id="GO:0043161">
    <property type="term" value="P:proteasome-mediated ubiquitin-dependent protein catabolic process"/>
    <property type="evidence" value="ECO:0007669"/>
    <property type="project" value="TreeGrafter"/>
</dbReference>
<reference evidence="1" key="1">
    <citation type="submission" date="2022-07" db="EMBL/GenBank/DDBJ databases">
        <title>Phylogenomic reconstructions and comparative analyses of Kickxellomycotina fungi.</title>
        <authorList>
            <person name="Reynolds N.K."/>
            <person name="Stajich J.E."/>
            <person name="Barry K."/>
            <person name="Grigoriev I.V."/>
            <person name="Crous P."/>
            <person name="Smith M.E."/>
        </authorList>
    </citation>
    <scope>NUCLEOTIDE SEQUENCE</scope>
    <source>
        <strain evidence="1">BCRC 34381</strain>
    </source>
</reference>
<keyword evidence="2" id="KW-1185">Reference proteome</keyword>
<dbReference type="AlphaFoldDB" id="A0A9W7YH33"/>
<dbReference type="GO" id="GO:0006513">
    <property type="term" value="P:protein monoubiquitination"/>
    <property type="evidence" value="ECO:0007669"/>
    <property type="project" value="TreeGrafter"/>
</dbReference>